<accession>A0A1H6VM09</accession>
<dbReference type="Proteomes" id="UP000199005">
    <property type="component" value="Unassembled WGS sequence"/>
</dbReference>
<feature type="transmembrane region" description="Helical" evidence="6">
    <location>
        <begin position="22"/>
        <end position="40"/>
    </location>
</feature>
<dbReference type="GO" id="GO:0015093">
    <property type="term" value="F:ferrous iron transmembrane transporter activity"/>
    <property type="evidence" value="ECO:0007669"/>
    <property type="project" value="TreeGrafter"/>
</dbReference>
<evidence type="ECO:0000313" key="11">
    <source>
        <dbReference type="Proteomes" id="UP000199250"/>
    </source>
</evidence>
<dbReference type="InterPro" id="IPR058533">
    <property type="entry name" value="Cation_efflux_TM"/>
</dbReference>
<dbReference type="InterPro" id="IPR027469">
    <property type="entry name" value="Cation_efflux_TMD_sf"/>
</dbReference>
<comment type="subcellular location">
    <subcellularLocation>
        <location evidence="1">Membrane</location>
        <topology evidence="1">Multi-pass membrane protein</topology>
    </subcellularLocation>
</comment>
<dbReference type="EMBL" id="FNYO01000039">
    <property type="protein sequence ID" value="SEJ11014.1"/>
    <property type="molecule type" value="Genomic_DNA"/>
</dbReference>
<evidence type="ECO:0000256" key="2">
    <source>
        <dbReference type="ARBA" id="ARBA00022448"/>
    </source>
</evidence>
<keyword evidence="5 6" id="KW-0472">Membrane</keyword>
<dbReference type="PANTHER" id="PTHR43840:SF15">
    <property type="entry name" value="MITOCHONDRIAL METAL TRANSPORTER 1-RELATED"/>
    <property type="match status" value="1"/>
</dbReference>
<evidence type="ECO:0000256" key="5">
    <source>
        <dbReference type="ARBA" id="ARBA00023136"/>
    </source>
</evidence>
<dbReference type="Proteomes" id="UP000199250">
    <property type="component" value="Unassembled WGS sequence"/>
</dbReference>
<evidence type="ECO:0000256" key="1">
    <source>
        <dbReference type="ARBA" id="ARBA00004141"/>
    </source>
</evidence>
<evidence type="ECO:0000256" key="3">
    <source>
        <dbReference type="ARBA" id="ARBA00022692"/>
    </source>
</evidence>
<evidence type="ECO:0000256" key="4">
    <source>
        <dbReference type="ARBA" id="ARBA00022989"/>
    </source>
</evidence>
<feature type="domain" description="Cation efflux protein transmembrane" evidence="7">
    <location>
        <begin position="80"/>
        <end position="201"/>
    </location>
</feature>
<dbReference type="GO" id="GO:0005886">
    <property type="term" value="C:plasma membrane"/>
    <property type="evidence" value="ECO:0007669"/>
    <property type="project" value="TreeGrafter"/>
</dbReference>
<feature type="transmembrane region" description="Helical" evidence="6">
    <location>
        <begin position="88"/>
        <end position="107"/>
    </location>
</feature>
<dbReference type="Gene3D" id="1.20.1510.10">
    <property type="entry name" value="Cation efflux protein transmembrane domain"/>
    <property type="match status" value="1"/>
</dbReference>
<feature type="transmembrane region" description="Helical" evidence="6">
    <location>
        <begin position="113"/>
        <end position="133"/>
    </location>
</feature>
<feature type="transmembrane region" description="Helical" evidence="6">
    <location>
        <begin position="60"/>
        <end position="76"/>
    </location>
</feature>
<dbReference type="SUPFAM" id="SSF161111">
    <property type="entry name" value="Cation efflux protein transmembrane domain-like"/>
    <property type="match status" value="1"/>
</dbReference>
<keyword evidence="2" id="KW-0813">Transport</keyword>
<dbReference type="InterPro" id="IPR050291">
    <property type="entry name" value="CDF_Transporter"/>
</dbReference>
<dbReference type="Pfam" id="PF01545">
    <property type="entry name" value="Cation_efflux"/>
    <property type="match status" value="2"/>
</dbReference>
<feature type="domain" description="Cation efflux protein transmembrane" evidence="7">
    <location>
        <begin position="23"/>
        <end position="71"/>
    </location>
</feature>
<dbReference type="RefSeq" id="WP_090732216.1">
    <property type="nucleotide sequence ID" value="NZ_FNYO01000039.1"/>
</dbReference>
<keyword evidence="3 6" id="KW-0812">Transmembrane</keyword>
<dbReference type="STRING" id="170623.SAMN04244579_03154"/>
<sequence>MPGACCSSCSTSIPVSPRFRRALWVALFVNAAMFAVEIAAGVKSGSVSLLADSLDFAGDAANYGISLAVLAMGLAWRARAALVKGITMAAFGVFVLVKTGWSAYAGIPPEPLTMGAVGLLALFANAGVALMLYAFRDGDANMRAVWLCSRNDAIGNLAVMLAAAGVFGTGSGWPDALVALLMAALALSAGTAVVRQARQELAQAAQTVPAAVVPAPVASVSLTQIGL</sequence>
<protein>
    <submittedName>
        <fullName evidence="8">Co/Zn/Cd efflux system component</fullName>
    </submittedName>
</protein>
<organism evidence="8 11">
    <name type="scientific">Azotobacter beijerinckii</name>
    <dbReference type="NCBI Taxonomy" id="170623"/>
    <lineage>
        <taxon>Bacteria</taxon>
        <taxon>Pseudomonadati</taxon>
        <taxon>Pseudomonadota</taxon>
        <taxon>Gammaproteobacteria</taxon>
        <taxon>Pseudomonadales</taxon>
        <taxon>Pseudomonadaceae</taxon>
        <taxon>Azotobacter</taxon>
    </lineage>
</organism>
<evidence type="ECO:0000313" key="8">
    <source>
        <dbReference type="EMBL" id="SEJ05653.1"/>
    </source>
</evidence>
<dbReference type="OrthoDB" id="9799649at2"/>
<evidence type="ECO:0000259" key="7">
    <source>
        <dbReference type="Pfam" id="PF01545"/>
    </source>
</evidence>
<reference evidence="10 11" key="1">
    <citation type="submission" date="2016-10" db="EMBL/GenBank/DDBJ databases">
        <authorList>
            <person name="de Groot N.N."/>
        </authorList>
    </citation>
    <scope>NUCLEOTIDE SEQUENCE [LARGE SCALE GENOMIC DNA]</scope>
    <source>
        <strain evidence="9 10">DSM 1041</strain>
        <strain evidence="8 11">DSM 373</strain>
    </source>
</reference>
<keyword evidence="4 6" id="KW-1133">Transmembrane helix</keyword>
<dbReference type="EMBL" id="FNYQ01000043">
    <property type="protein sequence ID" value="SEJ05653.1"/>
    <property type="molecule type" value="Genomic_DNA"/>
</dbReference>
<gene>
    <name evidence="8" type="ORF">SAMN04244572_02584</name>
    <name evidence="9" type="ORF">SAMN04244579_03154</name>
</gene>
<dbReference type="GO" id="GO:0015086">
    <property type="term" value="F:cadmium ion transmembrane transporter activity"/>
    <property type="evidence" value="ECO:0007669"/>
    <property type="project" value="TreeGrafter"/>
</dbReference>
<dbReference type="GO" id="GO:0006882">
    <property type="term" value="P:intracellular zinc ion homeostasis"/>
    <property type="evidence" value="ECO:0007669"/>
    <property type="project" value="TreeGrafter"/>
</dbReference>
<dbReference type="PANTHER" id="PTHR43840">
    <property type="entry name" value="MITOCHONDRIAL METAL TRANSPORTER 1-RELATED"/>
    <property type="match status" value="1"/>
</dbReference>
<dbReference type="AlphaFoldDB" id="A0A1H6VM09"/>
<evidence type="ECO:0000313" key="10">
    <source>
        <dbReference type="Proteomes" id="UP000199005"/>
    </source>
</evidence>
<proteinExistence type="predicted"/>
<feature type="transmembrane region" description="Helical" evidence="6">
    <location>
        <begin position="176"/>
        <end position="194"/>
    </location>
</feature>
<evidence type="ECO:0000313" key="9">
    <source>
        <dbReference type="EMBL" id="SEJ11014.1"/>
    </source>
</evidence>
<name>A0A1H6VM09_9GAMM</name>
<feature type="transmembrane region" description="Helical" evidence="6">
    <location>
        <begin position="153"/>
        <end position="170"/>
    </location>
</feature>
<evidence type="ECO:0000256" key="6">
    <source>
        <dbReference type="SAM" id="Phobius"/>
    </source>
</evidence>
<dbReference type="GO" id="GO:0015341">
    <property type="term" value="F:zinc efflux antiporter activity"/>
    <property type="evidence" value="ECO:0007669"/>
    <property type="project" value="TreeGrafter"/>
</dbReference>